<gene>
    <name evidence="8" type="ORF">F6B93_10390</name>
</gene>
<feature type="transmembrane region" description="Helical" evidence="6">
    <location>
        <begin position="112"/>
        <end position="135"/>
    </location>
</feature>
<name>A0A975JXE0_9MYCO</name>
<keyword evidence="9" id="KW-1185">Reference proteome</keyword>
<dbReference type="InterPro" id="IPR020846">
    <property type="entry name" value="MFS_dom"/>
</dbReference>
<feature type="transmembrane region" description="Helical" evidence="6">
    <location>
        <begin position="21"/>
        <end position="46"/>
    </location>
</feature>
<dbReference type="RefSeq" id="WP_211699023.1">
    <property type="nucleotide sequence ID" value="NZ_CP046600.1"/>
</dbReference>
<proteinExistence type="predicted"/>
<evidence type="ECO:0000256" key="2">
    <source>
        <dbReference type="ARBA" id="ARBA00022448"/>
    </source>
</evidence>
<evidence type="ECO:0000256" key="3">
    <source>
        <dbReference type="ARBA" id="ARBA00022692"/>
    </source>
</evidence>
<dbReference type="FunFam" id="1.20.1250.20:FF:000018">
    <property type="entry name" value="MFS transporter permease"/>
    <property type="match status" value="1"/>
</dbReference>
<organism evidence="8 9">
    <name type="scientific">Mycobacterium spongiae</name>
    <dbReference type="NCBI Taxonomy" id="886343"/>
    <lineage>
        <taxon>Bacteria</taxon>
        <taxon>Bacillati</taxon>
        <taxon>Actinomycetota</taxon>
        <taxon>Actinomycetes</taxon>
        <taxon>Mycobacteriales</taxon>
        <taxon>Mycobacteriaceae</taxon>
        <taxon>Mycobacterium</taxon>
    </lineage>
</organism>
<evidence type="ECO:0000256" key="5">
    <source>
        <dbReference type="ARBA" id="ARBA00023136"/>
    </source>
</evidence>
<feature type="domain" description="Major facilitator superfamily (MFS) profile" evidence="7">
    <location>
        <begin position="21"/>
        <end position="424"/>
    </location>
</feature>
<dbReference type="Proteomes" id="UP000682202">
    <property type="component" value="Chromosome"/>
</dbReference>
<feature type="transmembrane region" description="Helical" evidence="6">
    <location>
        <begin position="52"/>
        <end position="71"/>
    </location>
</feature>
<sequence length="444" mass="46036">MATIAASPAQQTALGKAARRLLPLLFALYLINFVDRANISVAALAMNADLRLSATAYGMAAGVFFLGYVLFQVPANAALARFGAGRTLTAVVLAWGVCSAATALVTSANTLYLARFALGIAEAGFFPGVIAYLTLWFPRAQRARAVAAFLLAIPISNIVGLPLSGLIVGHVGIAGIPGWRAMFVIEALPALLLAPFLRRLLPDSPRQADWLSAEERVELSNQLIADTPAPAGVSRVDGRRLVIFAVVYGGLYFALYALQFFLPQLVTALAHGTATLTAATLSAVPYGVAAVAMLVWSRRSVDPTGARITHITVPTLAAAVATFGAAVSPMSPLVTLGWLTIAVAGILAAMPAFWSRCTAELAGPRVAVAIAGVNATASLASFAGPYATGYLKDMTGAYPVPLLANAAVLTFAAGCSLLLRRAGRMRCTAGSQDLSPPSPATPFV</sequence>
<dbReference type="InterPro" id="IPR011701">
    <property type="entry name" value="MFS"/>
</dbReference>
<feature type="transmembrane region" description="Helical" evidence="6">
    <location>
        <begin position="308"/>
        <end position="327"/>
    </location>
</feature>
<evidence type="ECO:0000256" key="6">
    <source>
        <dbReference type="SAM" id="Phobius"/>
    </source>
</evidence>
<dbReference type="PANTHER" id="PTHR43791:SF36">
    <property type="entry name" value="TRANSPORTER, PUTATIVE (AFU_ORTHOLOGUE AFUA_6G08340)-RELATED"/>
    <property type="match status" value="1"/>
</dbReference>
<dbReference type="PANTHER" id="PTHR43791">
    <property type="entry name" value="PERMEASE-RELATED"/>
    <property type="match status" value="1"/>
</dbReference>
<feature type="transmembrane region" description="Helical" evidence="6">
    <location>
        <begin position="274"/>
        <end position="296"/>
    </location>
</feature>
<keyword evidence="2" id="KW-0813">Transport</keyword>
<feature type="transmembrane region" description="Helical" evidence="6">
    <location>
        <begin position="366"/>
        <end position="386"/>
    </location>
</feature>
<reference evidence="8" key="1">
    <citation type="submission" date="2019-12" db="EMBL/GenBank/DDBJ databases">
        <title>Mycobacterium spongiae sp. nov.</title>
        <authorList>
            <person name="Stinear T."/>
        </authorList>
    </citation>
    <scope>NUCLEOTIDE SEQUENCE</scope>
    <source>
        <strain evidence="8">FSD4b-SM</strain>
    </source>
</reference>
<dbReference type="CDD" id="cd17319">
    <property type="entry name" value="MFS_ExuT_GudP_like"/>
    <property type="match status" value="1"/>
</dbReference>
<feature type="transmembrane region" description="Helical" evidence="6">
    <location>
        <begin position="333"/>
        <end position="354"/>
    </location>
</feature>
<dbReference type="KEGG" id="mspg:F6B93_10390"/>
<keyword evidence="3 6" id="KW-0812">Transmembrane</keyword>
<dbReference type="GO" id="GO:0005886">
    <property type="term" value="C:plasma membrane"/>
    <property type="evidence" value="ECO:0007669"/>
    <property type="project" value="UniProtKB-SubCell"/>
</dbReference>
<dbReference type="EMBL" id="CP046600">
    <property type="protein sequence ID" value="QUR67449.1"/>
    <property type="molecule type" value="Genomic_DNA"/>
</dbReference>
<feature type="transmembrane region" description="Helical" evidence="6">
    <location>
        <begin position="83"/>
        <end position="106"/>
    </location>
</feature>
<protein>
    <submittedName>
        <fullName evidence="8">MFS transporter</fullName>
    </submittedName>
</protein>
<evidence type="ECO:0000256" key="1">
    <source>
        <dbReference type="ARBA" id="ARBA00004651"/>
    </source>
</evidence>
<keyword evidence="5 6" id="KW-0472">Membrane</keyword>
<dbReference type="GO" id="GO:0022857">
    <property type="term" value="F:transmembrane transporter activity"/>
    <property type="evidence" value="ECO:0007669"/>
    <property type="project" value="InterPro"/>
</dbReference>
<evidence type="ECO:0000256" key="4">
    <source>
        <dbReference type="ARBA" id="ARBA00022989"/>
    </source>
</evidence>
<dbReference type="Pfam" id="PF07690">
    <property type="entry name" value="MFS_1"/>
    <property type="match status" value="1"/>
</dbReference>
<evidence type="ECO:0000313" key="8">
    <source>
        <dbReference type="EMBL" id="QUR67449.1"/>
    </source>
</evidence>
<dbReference type="InterPro" id="IPR036259">
    <property type="entry name" value="MFS_trans_sf"/>
</dbReference>
<evidence type="ECO:0000259" key="7">
    <source>
        <dbReference type="PROSITE" id="PS50850"/>
    </source>
</evidence>
<dbReference type="SUPFAM" id="SSF103473">
    <property type="entry name" value="MFS general substrate transporter"/>
    <property type="match status" value="1"/>
</dbReference>
<feature type="transmembrane region" description="Helical" evidence="6">
    <location>
        <begin position="147"/>
        <end position="173"/>
    </location>
</feature>
<keyword evidence="4 6" id="KW-1133">Transmembrane helix</keyword>
<dbReference type="Gene3D" id="1.20.1250.20">
    <property type="entry name" value="MFS general substrate transporter like domains"/>
    <property type="match status" value="2"/>
</dbReference>
<evidence type="ECO:0000313" key="9">
    <source>
        <dbReference type="Proteomes" id="UP000682202"/>
    </source>
</evidence>
<dbReference type="PROSITE" id="PS50850">
    <property type="entry name" value="MFS"/>
    <property type="match status" value="1"/>
</dbReference>
<feature type="transmembrane region" description="Helical" evidence="6">
    <location>
        <begin position="179"/>
        <end position="197"/>
    </location>
</feature>
<feature type="transmembrane region" description="Helical" evidence="6">
    <location>
        <begin position="241"/>
        <end position="262"/>
    </location>
</feature>
<comment type="subcellular location">
    <subcellularLocation>
        <location evidence="1">Cell membrane</location>
        <topology evidence="1">Multi-pass membrane protein</topology>
    </subcellularLocation>
</comment>
<feature type="transmembrane region" description="Helical" evidence="6">
    <location>
        <begin position="398"/>
        <end position="419"/>
    </location>
</feature>
<dbReference type="AlphaFoldDB" id="A0A975JXE0"/>
<accession>A0A975JXE0</accession>